<evidence type="ECO:0000313" key="3">
    <source>
        <dbReference type="Proteomes" id="UP000177876"/>
    </source>
</evidence>
<evidence type="ECO:0000256" key="1">
    <source>
        <dbReference type="SAM" id="SignalP"/>
    </source>
</evidence>
<evidence type="ECO:0000313" key="2">
    <source>
        <dbReference type="EMBL" id="OFW58972.1"/>
    </source>
</evidence>
<feature type="signal peptide" evidence="1">
    <location>
        <begin position="1"/>
        <end position="23"/>
    </location>
</feature>
<dbReference type="Proteomes" id="UP000177876">
    <property type="component" value="Unassembled WGS sequence"/>
</dbReference>
<evidence type="ECO:0008006" key="4">
    <source>
        <dbReference type="Google" id="ProtNLM"/>
    </source>
</evidence>
<dbReference type="PROSITE" id="PS51257">
    <property type="entry name" value="PROKAR_LIPOPROTEIN"/>
    <property type="match status" value="1"/>
</dbReference>
<dbReference type="EMBL" id="MELK01000019">
    <property type="protein sequence ID" value="OFW58972.1"/>
    <property type="molecule type" value="Genomic_DNA"/>
</dbReference>
<gene>
    <name evidence="2" type="ORF">A2Y75_00345</name>
</gene>
<dbReference type="AlphaFoldDB" id="A0A1F2WQ13"/>
<protein>
    <recommendedName>
        <fullName evidence="4">Photosynthesis system II assembly factor Ycf48/Hcf136-like domain-containing protein</fullName>
    </recommendedName>
</protein>
<proteinExistence type="predicted"/>
<organism evidence="2 3">
    <name type="scientific">Candidatus Solincola sediminis</name>
    <dbReference type="NCBI Taxonomy" id="1797199"/>
    <lineage>
        <taxon>Bacteria</taxon>
        <taxon>Bacillati</taxon>
        <taxon>Actinomycetota</taxon>
        <taxon>Candidatus Geothermincolia</taxon>
        <taxon>Candidatus Geothermincolales</taxon>
        <taxon>Candidatus Geothermincolaceae</taxon>
        <taxon>Candidatus Solincola</taxon>
    </lineage>
</organism>
<comment type="caution">
    <text evidence="2">The sequence shown here is derived from an EMBL/GenBank/DDBJ whole genome shotgun (WGS) entry which is preliminary data.</text>
</comment>
<name>A0A1F2WQ13_9ACTN</name>
<sequence>MRQKAKLAIVVIFLVSFSFSVGCNNKPLINAAAEVRASSVDSYSWSQQKVFENFVAGPGQIECLDDQHVWLACLDRSDYSRGAILFFDGNSWQRQFIARMSIGKICAASDNAVWALASDELTAEDIILYFNGLTWSEQYRTSSVLDDICCADNAHAWAAGNEILSYDGKSWSRQSTSATGFVGITAADPHRVWACTKDACWFFDGDSWREQLRPGSLIKDISSVKSGEAWMLCCTQEEPTANKNAQYQFLFFKNGRWRVQQEITGNLDHLEATDRNHAWAWNYIESHGEVNCYYYDGINWARFKPGDLYNVNCISASGPDTTWFTGGYG</sequence>
<reference evidence="2 3" key="1">
    <citation type="journal article" date="2016" name="Nat. Commun.">
        <title>Thousands of microbial genomes shed light on interconnected biogeochemical processes in an aquifer system.</title>
        <authorList>
            <person name="Anantharaman K."/>
            <person name="Brown C.T."/>
            <person name="Hug L.A."/>
            <person name="Sharon I."/>
            <person name="Castelle C.J."/>
            <person name="Probst A.J."/>
            <person name="Thomas B.C."/>
            <person name="Singh A."/>
            <person name="Wilkins M.J."/>
            <person name="Karaoz U."/>
            <person name="Brodie E.L."/>
            <person name="Williams K.H."/>
            <person name="Hubbard S.S."/>
            <person name="Banfield J.F."/>
        </authorList>
    </citation>
    <scope>NUCLEOTIDE SEQUENCE [LARGE SCALE GENOMIC DNA]</scope>
</reference>
<keyword evidence="1" id="KW-0732">Signal</keyword>
<feature type="chain" id="PRO_5039254426" description="Photosynthesis system II assembly factor Ycf48/Hcf136-like domain-containing protein" evidence="1">
    <location>
        <begin position="24"/>
        <end position="329"/>
    </location>
</feature>
<accession>A0A1F2WQ13</accession>